<dbReference type="EMBL" id="JARGDH010000003">
    <property type="protein sequence ID" value="KAL0272263.1"/>
    <property type="molecule type" value="Genomic_DNA"/>
</dbReference>
<proteinExistence type="predicted"/>
<protein>
    <submittedName>
        <fullName evidence="1">Uncharacterized protein</fullName>
    </submittedName>
</protein>
<comment type="caution">
    <text evidence="1">The sequence shown here is derived from an EMBL/GenBank/DDBJ whole genome shotgun (WGS) entry which is preliminary data.</text>
</comment>
<evidence type="ECO:0000313" key="1">
    <source>
        <dbReference type="EMBL" id="KAL0272263.1"/>
    </source>
</evidence>
<dbReference type="AlphaFoldDB" id="A0AAW2HRQ1"/>
<reference evidence="1" key="1">
    <citation type="journal article" date="2024" name="Gigascience">
        <title>Chromosome-level genome of the poultry shaft louse Menopon gallinae provides insight into the host-switching and adaptive evolution of parasitic lice.</title>
        <authorList>
            <person name="Xu Y."/>
            <person name="Ma L."/>
            <person name="Liu S."/>
            <person name="Liang Y."/>
            <person name="Liu Q."/>
            <person name="He Z."/>
            <person name="Tian L."/>
            <person name="Duan Y."/>
            <person name="Cai W."/>
            <person name="Li H."/>
            <person name="Song F."/>
        </authorList>
    </citation>
    <scope>NUCLEOTIDE SEQUENCE</scope>
    <source>
        <strain evidence="1">Cailab_2023a</strain>
    </source>
</reference>
<accession>A0AAW2HRQ1</accession>
<name>A0AAW2HRQ1_9NEOP</name>
<sequence>MCDKACRYLKLLDSRIYAEKTLPLGHDVFLGQVNIILDSFPFHRYFIRKTRMIKDPGHRSSLGNEIQPLSHKSLLPRNSCLKYVVYHRMCCR</sequence>
<gene>
    <name evidence="1" type="ORF">PYX00_005307</name>
</gene>
<organism evidence="1">
    <name type="scientific">Menopon gallinae</name>
    <name type="common">poultry shaft louse</name>
    <dbReference type="NCBI Taxonomy" id="328185"/>
    <lineage>
        <taxon>Eukaryota</taxon>
        <taxon>Metazoa</taxon>
        <taxon>Ecdysozoa</taxon>
        <taxon>Arthropoda</taxon>
        <taxon>Hexapoda</taxon>
        <taxon>Insecta</taxon>
        <taxon>Pterygota</taxon>
        <taxon>Neoptera</taxon>
        <taxon>Paraneoptera</taxon>
        <taxon>Psocodea</taxon>
        <taxon>Troctomorpha</taxon>
        <taxon>Phthiraptera</taxon>
        <taxon>Amblycera</taxon>
        <taxon>Menoponidae</taxon>
        <taxon>Menopon</taxon>
    </lineage>
</organism>